<evidence type="ECO:0000313" key="2">
    <source>
        <dbReference type="Proteomes" id="UP001221142"/>
    </source>
</evidence>
<dbReference type="AlphaFoldDB" id="A0AAD7CBV4"/>
<name>A0AAD7CBV4_9AGAR</name>
<dbReference type="Proteomes" id="UP001221142">
    <property type="component" value="Unassembled WGS sequence"/>
</dbReference>
<protein>
    <recommendedName>
        <fullName evidence="3">F-box domain-containing protein</fullName>
    </recommendedName>
</protein>
<comment type="caution">
    <text evidence="1">The sequence shown here is derived from an EMBL/GenBank/DDBJ whole genome shotgun (WGS) entry which is preliminary data.</text>
</comment>
<gene>
    <name evidence="1" type="ORF">FB45DRAFT_1053237</name>
</gene>
<proteinExistence type="predicted"/>
<evidence type="ECO:0000313" key="1">
    <source>
        <dbReference type="EMBL" id="KAJ7644489.1"/>
    </source>
</evidence>
<reference evidence="1" key="1">
    <citation type="submission" date="2023-03" db="EMBL/GenBank/DDBJ databases">
        <title>Massive genome expansion in bonnet fungi (Mycena s.s.) driven by repeated elements and novel gene families across ecological guilds.</title>
        <authorList>
            <consortium name="Lawrence Berkeley National Laboratory"/>
            <person name="Harder C.B."/>
            <person name="Miyauchi S."/>
            <person name="Viragh M."/>
            <person name="Kuo A."/>
            <person name="Thoen E."/>
            <person name="Andreopoulos B."/>
            <person name="Lu D."/>
            <person name="Skrede I."/>
            <person name="Drula E."/>
            <person name="Henrissat B."/>
            <person name="Morin E."/>
            <person name="Kohler A."/>
            <person name="Barry K."/>
            <person name="LaButti K."/>
            <person name="Morin E."/>
            <person name="Salamov A."/>
            <person name="Lipzen A."/>
            <person name="Mereny Z."/>
            <person name="Hegedus B."/>
            <person name="Baldrian P."/>
            <person name="Stursova M."/>
            <person name="Weitz H."/>
            <person name="Taylor A."/>
            <person name="Grigoriev I.V."/>
            <person name="Nagy L.G."/>
            <person name="Martin F."/>
            <person name="Kauserud H."/>
        </authorList>
    </citation>
    <scope>NUCLEOTIDE SEQUENCE</scope>
    <source>
        <strain evidence="1">9284</strain>
    </source>
</reference>
<sequence>MYYSGHVRSRLAEIERDIAFHETQLGLLHTERKSTERHLHAIAVYPVLTLPNEITSEIFIQWVYTDKKSNPLHLTWVCKLWRAVAISTPQLWACLKNVPRGRGDEFLTKWLSHSGNLPLDLTFGFRASSPVPMDSFVYPTISRHSSQLETLTLWSDDTVTLPSEPFPRLKKLSVTMLSSSDGVLDIDGIAPLAAPQLREVPESRLATKGAGH</sequence>
<accession>A0AAD7CBV4</accession>
<organism evidence="1 2">
    <name type="scientific">Roridomyces roridus</name>
    <dbReference type="NCBI Taxonomy" id="1738132"/>
    <lineage>
        <taxon>Eukaryota</taxon>
        <taxon>Fungi</taxon>
        <taxon>Dikarya</taxon>
        <taxon>Basidiomycota</taxon>
        <taxon>Agaricomycotina</taxon>
        <taxon>Agaricomycetes</taxon>
        <taxon>Agaricomycetidae</taxon>
        <taxon>Agaricales</taxon>
        <taxon>Marasmiineae</taxon>
        <taxon>Mycenaceae</taxon>
        <taxon>Roridomyces</taxon>
    </lineage>
</organism>
<keyword evidence="2" id="KW-1185">Reference proteome</keyword>
<evidence type="ECO:0008006" key="3">
    <source>
        <dbReference type="Google" id="ProtNLM"/>
    </source>
</evidence>
<dbReference type="EMBL" id="JARKIF010000003">
    <property type="protein sequence ID" value="KAJ7644489.1"/>
    <property type="molecule type" value="Genomic_DNA"/>
</dbReference>